<dbReference type="Gene3D" id="1.20.120.730">
    <property type="entry name" value="Sec23/Sec24 helical domain"/>
    <property type="match status" value="1"/>
</dbReference>
<evidence type="ECO:0000256" key="2">
    <source>
        <dbReference type="RuleBase" id="RU365030"/>
    </source>
</evidence>
<dbReference type="GO" id="GO:0005096">
    <property type="term" value="F:GTPase activator activity"/>
    <property type="evidence" value="ECO:0007669"/>
    <property type="project" value="TreeGrafter"/>
</dbReference>
<keyword evidence="2" id="KW-0813">Transport</keyword>
<dbReference type="GO" id="GO:0030127">
    <property type="term" value="C:COPII vesicle coat"/>
    <property type="evidence" value="ECO:0007669"/>
    <property type="project" value="TreeGrafter"/>
</dbReference>
<keyword evidence="2 3" id="KW-0472">Membrane</keyword>
<comment type="subcellular location">
    <subcellularLocation>
        <location evidence="2">Cytoplasm</location>
    </subcellularLocation>
    <subcellularLocation>
        <location evidence="2">Cytoplasmic vesicle</location>
        <location evidence="2">COPII-coated vesicle membrane</location>
        <topology evidence="2">Peripheral membrane protein</topology>
        <orientation evidence="2">Cytoplasmic side</orientation>
    </subcellularLocation>
    <subcellularLocation>
        <location evidence="2">Endoplasmic reticulum membrane</location>
        <topology evidence="2">Peripheral membrane protein</topology>
        <orientation evidence="2">Cytoplasmic side</orientation>
    </subcellularLocation>
    <subcellularLocation>
        <location evidence="2">Golgi apparatus membrane</location>
        <topology evidence="2">Peripheral membrane protein</topology>
        <orientation evidence="2">Cytoplasmic side</orientation>
    </subcellularLocation>
</comment>
<keyword evidence="2" id="KW-0931">ER-Golgi transport</keyword>
<evidence type="ECO:0000256" key="1">
    <source>
        <dbReference type="ARBA" id="ARBA00009210"/>
    </source>
</evidence>
<keyword evidence="3" id="KW-0812">Transmembrane</keyword>
<evidence type="ECO:0000313" key="4">
    <source>
        <dbReference type="EMBL" id="KAF8882527.1"/>
    </source>
</evidence>
<reference evidence="4" key="1">
    <citation type="submission" date="2020-11" db="EMBL/GenBank/DDBJ databases">
        <authorList>
            <consortium name="DOE Joint Genome Institute"/>
            <person name="Ahrendt S."/>
            <person name="Riley R."/>
            <person name="Andreopoulos W."/>
            <person name="LaButti K."/>
            <person name="Pangilinan J."/>
            <person name="Ruiz-duenas F.J."/>
            <person name="Barrasa J.M."/>
            <person name="Sanchez-Garcia M."/>
            <person name="Camarero S."/>
            <person name="Miyauchi S."/>
            <person name="Serrano A."/>
            <person name="Linde D."/>
            <person name="Babiker R."/>
            <person name="Drula E."/>
            <person name="Ayuso-Fernandez I."/>
            <person name="Pacheco R."/>
            <person name="Padilla G."/>
            <person name="Ferreira P."/>
            <person name="Barriuso J."/>
            <person name="Kellner H."/>
            <person name="Castanera R."/>
            <person name="Alfaro M."/>
            <person name="Ramirez L."/>
            <person name="Pisabarro A.G."/>
            <person name="Kuo A."/>
            <person name="Tritt A."/>
            <person name="Lipzen A."/>
            <person name="He G."/>
            <person name="Yan M."/>
            <person name="Ng V."/>
            <person name="Cullen D."/>
            <person name="Martin F."/>
            <person name="Rosso M.-N."/>
            <person name="Henrissat B."/>
            <person name="Hibbett D."/>
            <person name="Martinez A.T."/>
            <person name="Grigoriev I.V."/>
        </authorList>
    </citation>
    <scope>NUCLEOTIDE SEQUENCE</scope>
    <source>
        <strain evidence="4">AH 44721</strain>
    </source>
</reference>
<comment type="function">
    <text evidence="2">Component of the coat protein complex II (COPII) which promotes the formation of transport vesicles from the endoplasmic reticulum (ER). The coat has two main functions, the physical deformation of the endoplasmic reticulum membrane into vesicles and the selection of cargo molecules.</text>
</comment>
<feature type="transmembrane region" description="Helical" evidence="3">
    <location>
        <begin position="44"/>
        <end position="66"/>
    </location>
</feature>
<keyword evidence="2" id="KW-0862">Zinc</keyword>
<keyword evidence="2" id="KW-0653">Protein transport</keyword>
<comment type="similarity">
    <text evidence="1 2">Belongs to the SEC23/SEC24 family. SEC23 subfamily.</text>
</comment>
<evidence type="ECO:0000313" key="5">
    <source>
        <dbReference type="Proteomes" id="UP000724874"/>
    </source>
</evidence>
<comment type="caution">
    <text evidence="4">The sequence shown here is derived from an EMBL/GenBank/DDBJ whole genome shotgun (WGS) entry which is preliminary data.</text>
</comment>
<dbReference type="GO" id="GO:0070971">
    <property type="term" value="C:endoplasmic reticulum exit site"/>
    <property type="evidence" value="ECO:0007669"/>
    <property type="project" value="TreeGrafter"/>
</dbReference>
<dbReference type="OrthoDB" id="10256289at2759"/>
<proteinExistence type="inferred from homology"/>
<keyword evidence="2" id="KW-0479">Metal-binding</keyword>
<name>A0A9P5NF58_GYMJU</name>
<dbReference type="EMBL" id="JADNYJ010000122">
    <property type="protein sequence ID" value="KAF8882527.1"/>
    <property type="molecule type" value="Genomic_DNA"/>
</dbReference>
<dbReference type="PANTHER" id="PTHR11141">
    <property type="entry name" value="PROTEIN TRANSPORT PROTEIN SEC23"/>
    <property type="match status" value="1"/>
</dbReference>
<dbReference type="GO" id="GO:0090110">
    <property type="term" value="P:COPII-coated vesicle cargo loading"/>
    <property type="evidence" value="ECO:0007669"/>
    <property type="project" value="TreeGrafter"/>
</dbReference>
<evidence type="ECO:0000256" key="3">
    <source>
        <dbReference type="SAM" id="Phobius"/>
    </source>
</evidence>
<dbReference type="PANTHER" id="PTHR11141:SF0">
    <property type="entry name" value="PROTEIN TRANSPORT PROTEIN SEC23"/>
    <property type="match status" value="1"/>
</dbReference>
<dbReference type="Proteomes" id="UP000724874">
    <property type="component" value="Unassembled WGS sequence"/>
</dbReference>
<dbReference type="InterPro" id="IPR036180">
    <property type="entry name" value="Gelsolin-like_dom_sf"/>
</dbReference>
<dbReference type="GO" id="GO:0046872">
    <property type="term" value="F:metal ion binding"/>
    <property type="evidence" value="ECO:0007669"/>
    <property type="project" value="UniProtKB-KW"/>
</dbReference>
<keyword evidence="2" id="KW-0968">Cytoplasmic vesicle</keyword>
<gene>
    <name evidence="4" type="ORF">CPB84DRAFT_1750896</name>
</gene>
<dbReference type="GO" id="GO:0005789">
    <property type="term" value="C:endoplasmic reticulum membrane"/>
    <property type="evidence" value="ECO:0007669"/>
    <property type="project" value="UniProtKB-SubCell"/>
</dbReference>
<sequence length="322" mass="36552">MAVWRNGIASDYETRIRRLQPWLEDVLGCFGGIFVREAPNQPEVLILPAMSTMSAFIFLLTIVNGIGCHNTLFLLEMLPMVVIIFPTPKLRKLAIPYATRRTSFQEGNTPSTLGRLWSRLRNSCSTLSRKRPMRCNGHAITGNPVDVSGRQELVSGRLTTATLTSRAAAFTVGILDDSLDILHWLDKMLIRLFQKFANEVQKYIGSSYVFIEKYTNNSVTVIQPTLVTYTFESPAQPMLLDSVSIRPDASTWRNGARKHGYYARRYENFKELLRLPEVADTQICINVWDIVGQWSPVNFTDDVSLQVFMEHLKRLTVGAQMN</sequence>
<dbReference type="GO" id="GO:0015031">
    <property type="term" value="P:protein transport"/>
    <property type="evidence" value="ECO:0007669"/>
    <property type="project" value="UniProtKB-KW"/>
</dbReference>
<protein>
    <recommendedName>
        <fullName evidence="2">Protein transport protein SEC23</fullName>
    </recommendedName>
</protein>
<keyword evidence="5" id="KW-1185">Reference proteome</keyword>
<keyword evidence="2" id="KW-0256">Endoplasmic reticulum</keyword>
<dbReference type="GO" id="GO:0000139">
    <property type="term" value="C:Golgi membrane"/>
    <property type="evidence" value="ECO:0007669"/>
    <property type="project" value="UniProtKB-SubCell"/>
</dbReference>
<keyword evidence="2" id="KW-0963">Cytoplasm</keyword>
<dbReference type="AlphaFoldDB" id="A0A9P5NF58"/>
<accession>A0A9P5NF58</accession>
<dbReference type="InterPro" id="IPR037364">
    <property type="entry name" value="Sec23"/>
</dbReference>
<keyword evidence="3" id="KW-1133">Transmembrane helix</keyword>
<organism evidence="4 5">
    <name type="scientific">Gymnopilus junonius</name>
    <name type="common">Spectacular rustgill mushroom</name>
    <name type="synonym">Gymnopilus spectabilis subsp. junonius</name>
    <dbReference type="NCBI Taxonomy" id="109634"/>
    <lineage>
        <taxon>Eukaryota</taxon>
        <taxon>Fungi</taxon>
        <taxon>Dikarya</taxon>
        <taxon>Basidiomycota</taxon>
        <taxon>Agaricomycotina</taxon>
        <taxon>Agaricomycetes</taxon>
        <taxon>Agaricomycetidae</taxon>
        <taxon>Agaricales</taxon>
        <taxon>Agaricineae</taxon>
        <taxon>Hymenogastraceae</taxon>
        <taxon>Gymnopilus</taxon>
    </lineage>
</organism>
<keyword evidence="2" id="KW-0333">Golgi apparatus</keyword>
<dbReference type="SUPFAM" id="SSF82754">
    <property type="entry name" value="C-terminal, gelsolin-like domain of Sec23/24"/>
    <property type="match status" value="1"/>
</dbReference>